<comment type="caution">
    <text evidence="1">The sequence shown here is derived from an EMBL/GenBank/DDBJ whole genome shotgun (WGS) entry which is preliminary data.</text>
</comment>
<gene>
    <name evidence="1" type="ORF">M0813_20231</name>
</gene>
<name>A0ABQ8YMG5_9EUKA</name>
<keyword evidence="2" id="KW-1185">Reference proteome</keyword>
<organism evidence="1 2">
    <name type="scientific">Anaeramoeba flamelloides</name>
    <dbReference type="NCBI Taxonomy" id="1746091"/>
    <lineage>
        <taxon>Eukaryota</taxon>
        <taxon>Metamonada</taxon>
        <taxon>Anaeramoebidae</taxon>
        <taxon>Anaeramoeba</taxon>
    </lineage>
</organism>
<dbReference type="EMBL" id="JAOAOG010000143">
    <property type="protein sequence ID" value="KAJ6245811.1"/>
    <property type="molecule type" value="Genomic_DNA"/>
</dbReference>
<dbReference type="PROSITE" id="PS51450">
    <property type="entry name" value="LRR"/>
    <property type="match status" value="1"/>
</dbReference>
<sequence length="743" mass="85664">MSIFFSVAKKQTPKEIHDDFQTKKKININATKLEKDTLFKLFQKLNDNQVAESLEMCGTEIDSEDTKHLAEALKNNYTLRMLDLLNNKVGNEGAKSIAESLKANQTLTTLKLGSNRISDEGAMSIFGSLKTQNSSLRCLYLDNNNISKLSVKKMNEFLIENKTLQLLDLCNNEIGDEGCKQMCESLKVNQSLTALNLNFNQIGDEGCQQMSESLKGNQSLTALNLSNNQIGDEGCQQMFGFLKGNQSLTALNLSYNRIGDEGCQQMSEFLKANQSLTTLNLNENQISDKGCSQICEALKANGTLLNLHLAINKIAEEGALKIGELLAENKTLICVELQDNQINFSAASSILKALSQNHTITELYMKVFFPQKRAFYSQLMQAQSQGGDQEMLMKKLKSMQSEFFSNSETIRDNLYDILHRNETSVKSFIDLINKENLELNLIKDKYNKDKAVSLNNTHSQERNKNTILHYIILKNNSDLNKFFLLDKETVPKCNFMIKNREHTSVLDLLNLNNLLIMDCETHYNQIVKLNIFRHWPRSEICEEEIVFMRTGKNWNQIKDQFAKLSKHEIQLFIKFLYCPHTLGNESVEEKRDLESVLESLHIALTYPKYLLFSKKQFVDDFHNYVSNFQNEIDKSVVLVSETKNNQVEKTTINKFILCLRSNLFQNMFLTLKESQKTEITDYFQIPTNFHNFLRAELYCIGNHLQNIQDLDKREFYNFFINEDVWGFYQVNSRLFFKTLIHFM</sequence>
<proteinExistence type="predicted"/>
<dbReference type="SUPFAM" id="SSF52047">
    <property type="entry name" value="RNI-like"/>
    <property type="match status" value="1"/>
</dbReference>
<evidence type="ECO:0000313" key="1">
    <source>
        <dbReference type="EMBL" id="KAJ6245811.1"/>
    </source>
</evidence>
<dbReference type="SMART" id="SM00368">
    <property type="entry name" value="LRR_RI"/>
    <property type="match status" value="10"/>
</dbReference>
<dbReference type="CDD" id="cd00116">
    <property type="entry name" value="LRR_RI"/>
    <property type="match status" value="1"/>
</dbReference>
<dbReference type="PANTHER" id="PTHR24114">
    <property type="entry name" value="LEUCINE RICH REPEAT FAMILY PROTEIN"/>
    <property type="match status" value="1"/>
</dbReference>
<dbReference type="InterPro" id="IPR052394">
    <property type="entry name" value="LRR-containing"/>
</dbReference>
<dbReference type="InterPro" id="IPR032675">
    <property type="entry name" value="LRR_dom_sf"/>
</dbReference>
<dbReference type="PANTHER" id="PTHR24114:SF2">
    <property type="entry name" value="F-BOX DOMAIN-CONTAINING PROTEIN-RELATED"/>
    <property type="match status" value="1"/>
</dbReference>
<dbReference type="Gene3D" id="3.80.10.10">
    <property type="entry name" value="Ribonuclease Inhibitor"/>
    <property type="match status" value="3"/>
</dbReference>
<reference evidence="1" key="1">
    <citation type="submission" date="2022-08" db="EMBL/GenBank/DDBJ databases">
        <title>Novel sulfate-reducing endosymbionts in the free-living metamonad Anaeramoeba.</title>
        <authorList>
            <person name="Jerlstrom-Hultqvist J."/>
            <person name="Cepicka I."/>
            <person name="Gallot-Lavallee L."/>
            <person name="Salas-Leiva D."/>
            <person name="Curtis B.A."/>
            <person name="Zahonova K."/>
            <person name="Pipaliya S."/>
            <person name="Dacks J."/>
            <person name="Roger A.J."/>
        </authorList>
    </citation>
    <scope>NUCLEOTIDE SEQUENCE</scope>
    <source>
        <strain evidence="1">Schooner1</strain>
    </source>
</reference>
<dbReference type="Pfam" id="PF13516">
    <property type="entry name" value="LRR_6"/>
    <property type="match status" value="7"/>
</dbReference>
<accession>A0ABQ8YMG5</accession>
<protein>
    <submittedName>
        <fullName evidence="1">Leucine rich repeat family protein</fullName>
    </submittedName>
</protein>
<evidence type="ECO:0000313" key="2">
    <source>
        <dbReference type="Proteomes" id="UP001150062"/>
    </source>
</evidence>
<dbReference type="Proteomes" id="UP001150062">
    <property type="component" value="Unassembled WGS sequence"/>
</dbReference>
<dbReference type="InterPro" id="IPR001611">
    <property type="entry name" value="Leu-rich_rpt"/>
</dbReference>